<protein>
    <submittedName>
        <fullName evidence="2">Uncharacterized protein</fullName>
    </submittedName>
</protein>
<feature type="transmembrane region" description="Helical" evidence="1">
    <location>
        <begin position="20"/>
        <end position="38"/>
    </location>
</feature>
<evidence type="ECO:0000313" key="3">
    <source>
        <dbReference type="Proteomes" id="UP000198757"/>
    </source>
</evidence>
<dbReference type="STRING" id="1285928.SAMN04487894_10792"/>
<organism evidence="2 3">
    <name type="scientific">Niabella drilacis (strain DSM 25811 / CCM 8410 / CCUG 62505 / LMG 26954 / E90)</name>
    <dbReference type="NCBI Taxonomy" id="1285928"/>
    <lineage>
        <taxon>Bacteria</taxon>
        <taxon>Pseudomonadati</taxon>
        <taxon>Bacteroidota</taxon>
        <taxon>Chitinophagia</taxon>
        <taxon>Chitinophagales</taxon>
        <taxon>Chitinophagaceae</taxon>
        <taxon>Niabella</taxon>
    </lineage>
</organism>
<keyword evidence="1" id="KW-0472">Membrane</keyword>
<accession>A0A1G6T684</accession>
<dbReference type="AlphaFoldDB" id="A0A1G6T684"/>
<gene>
    <name evidence="2" type="ORF">SAMN04487894_10792</name>
</gene>
<keyword evidence="1" id="KW-0812">Transmembrane</keyword>
<evidence type="ECO:0000313" key="2">
    <source>
        <dbReference type="EMBL" id="SDD23977.1"/>
    </source>
</evidence>
<proteinExistence type="predicted"/>
<keyword evidence="3" id="KW-1185">Reference proteome</keyword>
<sequence>MVAAAGAPGRFKKKYGICNILIILSYLVQVSKIMQYIFQNIKPSLAFGNETTTTITTTP</sequence>
<dbReference type="Proteomes" id="UP000198757">
    <property type="component" value="Unassembled WGS sequence"/>
</dbReference>
<keyword evidence="1" id="KW-1133">Transmembrane helix</keyword>
<dbReference type="EMBL" id="FMZO01000007">
    <property type="protein sequence ID" value="SDD23977.1"/>
    <property type="molecule type" value="Genomic_DNA"/>
</dbReference>
<evidence type="ECO:0000256" key="1">
    <source>
        <dbReference type="SAM" id="Phobius"/>
    </source>
</evidence>
<name>A0A1G6T684_NIADE</name>
<reference evidence="3" key="1">
    <citation type="submission" date="2016-10" db="EMBL/GenBank/DDBJ databases">
        <authorList>
            <person name="Varghese N."/>
            <person name="Submissions S."/>
        </authorList>
    </citation>
    <scope>NUCLEOTIDE SEQUENCE [LARGE SCALE GENOMIC DNA]</scope>
    <source>
        <strain evidence="3">DSM 25811 / CCM 8410 / LMG 26954 / E90</strain>
    </source>
</reference>